<accession>A0A183E287</accession>
<dbReference type="Proteomes" id="UP000271098">
    <property type="component" value="Unassembled WGS sequence"/>
</dbReference>
<keyword evidence="3" id="KW-1185">Reference proteome</keyword>
<sequence length="86" mass="9257">MKYCILVAVSLLILQSAFAKPEPIFGLGHHDSGGSQPKKEGAIKRMLKGAAAGAAANLILDGKRKRSVDENRNAANNNFFLWNAYA</sequence>
<feature type="chain" id="PRO_5043138982" evidence="1">
    <location>
        <begin position="20"/>
        <end position="86"/>
    </location>
</feature>
<reference evidence="4" key="1">
    <citation type="submission" date="2016-06" db="UniProtKB">
        <authorList>
            <consortium name="WormBaseParasite"/>
        </authorList>
    </citation>
    <scope>IDENTIFICATION</scope>
</reference>
<evidence type="ECO:0000256" key="1">
    <source>
        <dbReference type="SAM" id="SignalP"/>
    </source>
</evidence>
<evidence type="ECO:0000313" key="4">
    <source>
        <dbReference type="WBParaSite" id="GPUH_0001509801-mRNA-1"/>
    </source>
</evidence>
<keyword evidence="1" id="KW-0732">Signal</keyword>
<evidence type="ECO:0000313" key="3">
    <source>
        <dbReference type="Proteomes" id="UP000271098"/>
    </source>
</evidence>
<dbReference type="WBParaSite" id="GPUH_0001509801-mRNA-1">
    <property type="protein sequence ID" value="GPUH_0001509801-mRNA-1"/>
    <property type="gene ID" value="GPUH_0001509801"/>
</dbReference>
<dbReference type="AlphaFoldDB" id="A0A183E287"/>
<dbReference type="EMBL" id="UYRT01082003">
    <property type="protein sequence ID" value="VDN25321.1"/>
    <property type="molecule type" value="Genomic_DNA"/>
</dbReference>
<reference evidence="2 3" key="2">
    <citation type="submission" date="2018-11" db="EMBL/GenBank/DDBJ databases">
        <authorList>
            <consortium name="Pathogen Informatics"/>
        </authorList>
    </citation>
    <scope>NUCLEOTIDE SEQUENCE [LARGE SCALE GENOMIC DNA]</scope>
</reference>
<gene>
    <name evidence="2" type="ORF">GPUH_LOCUS15078</name>
</gene>
<proteinExistence type="predicted"/>
<organism evidence="4">
    <name type="scientific">Gongylonema pulchrum</name>
    <dbReference type="NCBI Taxonomy" id="637853"/>
    <lineage>
        <taxon>Eukaryota</taxon>
        <taxon>Metazoa</taxon>
        <taxon>Ecdysozoa</taxon>
        <taxon>Nematoda</taxon>
        <taxon>Chromadorea</taxon>
        <taxon>Rhabditida</taxon>
        <taxon>Spirurina</taxon>
        <taxon>Spiruromorpha</taxon>
        <taxon>Spiruroidea</taxon>
        <taxon>Gongylonematidae</taxon>
        <taxon>Gongylonema</taxon>
    </lineage>
</organism>
<protein>
    <submittedName>
        <fullName evidence="4">RxLR effector protein</fullName>
    </submittedName>
</protein>
<name>A0A183E287_9BILA</name>
<evidence type="ECO:0000313" key="2">
    <source>
        <dbReference type="EMBL" id="VDN25321.1"/>
    </source>
</evidence>
<feature type="signal peptide" evidence="1">
    <location>
        <begin position="1"/>
        <end position="19"/>
    </location>
</feature>